<dbReference type="PANTHER" id="PTHR40572:SF1">
    <property type="entry name" value="PROTEIN BAX"/>
    <property type="match status" value="1"/>
</dbReference>
<dbReference type="Pfam" id="PF01832">
    <property type="entry name" value="Glucosaminidase"/>
    <property type="match status" value="1"/>
</dbReference>
<proteinExistence type="predicted"/>
<accession>A0A6M8EAD2</accession>
<keyword evidence="3" id="KW-1185">Reference proteome</keyword>
<dbReference type="AlphaFoldDB" id="A0A6M8EAD2"/>
<dbReference type="InterPro" id="IPR002901">
    <property type="entry name" value="MGlyc_endo_b_GlcNAc-like_dom"/>
</dbReference>
<dbReference type="Gene3D" id="1.10.530.10">
    <property type="match status" value="1"/>
</dbReference>
<dbReference type="KEGG" id="paco:AACT_0168"/>
<protein>
    <submittedName>
        <fullName evidence="2">Putative FlgJ-related protein (Bax domain)</fullName>
    </submittedName>
</protein>
<dbReference type="RefSeq" id="WP_172124074.1">
    <property type="nucleotide sequence ID" value="NZ_CP042652.1"/>
</dbReference>
<dbReference type="GO" id="GO:0004040">
    <property type="term" value="F:amidase activity"/>
    <property type="evidence" value="ECO:0007669"/>
    <property type="project" value="InterPro"/>
</dbReference>
<evidence type="ECO:0000259" key="1">
    <source>
        <dbReference type="Pfam" id="PF01832"/>
    </source>
</evidence>
<gene>
    <name evidence="2" type="ORF">AACT_0168</name>
</gene>
<name>A0A6M8EAD2_9BACT</name>
<evidence type="ECO:0000313" key="2">
    <source>
        <dbReference type="EMBL" id="QKE27400.1"/>
    </source>
</evidence>
<reference evidence="2 3" key="1">
    <citation type="submission" date="2019-08" db="EMBL/GenBank/DDBJ databases">
        <title>Complete genome sequence of Arcobacter acticola.</title>
        <authorList>
            <person name="Miller W."/>
        </authorList>
    </citation>
    <scope>NUCLEOTIDE SEQUENCE [LARGE SCALE GENOMIC DNA]</scope>
    <source>
        <strain evidence="2 3">KCTC 52212</strain>
    </source>
</reference>
<dbReference type="PANTHER" id="PTHR40572">
    <property type="entry name" value="PROTEIN BAX"/>
    <property type="match status" value="1"/>
</dbReference>
<evidence type="ECO:0000313" key="3">
    <source>
        <dbReference type="Proteomes" id="UP000503483"/>
    </source>
</evidence>
<organism evidence="2 3">
    <name type="scientific">Arcobacter acticola</name>
    <dbReference type="NCBI Taxonomy" id="1849015"/>
    <lineage>
        <taxon>Bacteria</taxon>
        <taxon>Pseudomonadati</taxon>
        <taxon>Campylobacterota</taxon>
        <taxon>Epsilonproteobacteria</taxon>
        <taxon>Campylobacterales</taxon>
        <taxon>Arcobacteraceae</taxon>
        <taxon>Arcobacter</taxon>
    </lineage>
</organism>
<dbReference type="InterPro" id="IPR053195">
    <property type="entry name" value="Bax-like"/>
</dbReference>
<dbReference type="Proteomes" id="UP000503483">
    <property type="component" value="Chromosome"/>
</dbReference>
<sequence>MIFLKVLKEKARKLLLGLCLFGSFQIHSFGNGFPSEYYEISDINESKNYFFNHMYEIVAKENNRVKSERRFVEEVLGSNILNIDFDSPTFYKLLSIKQKYKIKNIYTLYEYQKKIDIVPPSLAIAQAAVESAWGKSRFVKEASNIFGHWTYNEEIGILPKRRNINSSHFIRVFSSLKDSTSAYILNLNRNLAYKSFQEKRYEQRINNKQPDGLTLSQTMLNYSGIAHEYLVILKDLILLNNLQEYDNRYYQQNH</sequence>
<dbReference type="EMBL" id="CP042652">
    <property type="protein sequence ID" value="QKE27400.1"/>
    <property type="molecule type" value="Genomic_DNA"/>
</dbReference>
<feature type="domain" description="Mannosyl-glycoprotein endo-beta-N-acetylglucosamidase-like" evidence="1">
    <location>
        <begin position="109"/>
        <end position="209"/>
    </location>
</feature>